<evidence type="ECO:0000256" key="3">
    <source>
        <dbReference type="ARBA" id="ARBA00022448"/>
    </source>
</evidence>
<accession>A0A372GFQ5</accession>
<dbReference type="GO" id="GO:0015123">
    <property type="term" value="F:acetate transmembrane transporter activity"/>
    <property type="evidence" value="ECO:0007669"/>
    <property type="project" value="TreeGrafter"/>
</dbReference>
<evidence type="ECO:0000256" key="10">
    <source>
        <dbReference type="SAM" id="MobiDB-lite"/>
    </source>
</evidence>
<feature type="transmembrane region" description="Helical" evidence="11">
    <location>
        <begin position="492"/>
        <end position="511"/>
    </location>
</feature>
<dbReference type="GO" id="GO:0015293">
    <property type="term" value="F:symporter activity"/>
    <property type="evidence" value="ECO:0007669"/>
    <property type="project" value="UniProtKB-KW"/>
</dbReference>
<evidence type="ECO:0000256" key="1">
    <source>
        <dbReference type="ARBA" id="ARBA00004651"/>
    </source>
</evidence>
<dbReference type="EMBL" id="QVNQ01000005">
    <property type="protein sequence ID" value="RFS84201.1"/>
    <property type="molecule type" value="Genomic_DNA"/>
</dbReference>
<dbReference type="GO" id="GO:0006847">
    <property type="term" value="P:plasma membrane acetate transport"/>
    <property type="evidence" value="ECO:0007669"/>
    <property type="project" value="TreeGrafter"/>
</dbReference>
<feature type="region of interest" description="Disordered" evidence="10">
    <location>
        <begin position="550"/>
        <end position="574"/>
    </location>
</feature>
<reference evidence="12 13" key="1">
    <citation type="submission" date="2018-08" db="EMBL/GenBank/DDBJ databases">
        <title>Actinomadura spongicola sp. nov., isolated from marine sponge Leucetta chagosensis.</title>
        <authorList>
            <person name="Li L."/>
            <person name="Lin H.W."/>
        </authorList>
    </citation>
    <scope>NUCLEOTIDE SEQUENCE [LARGE SCALE GENOMIC DNA]</scope>
    <source>
        <strain evidence="12 13">LHW52907</strain>
    </source>
</reference>
<feature type="transmembrane region" description="Helical" evidence="11">
    <location>
        <begin position="62"/>
        <end position="83"/>
    </location>
</feature>
<keyword evidence="8 11" id="KW-0472">Membrane</keyword>
<feature type="transmembrane region" description="Helical" evidence="11">
    <location>
        <begin position="15"/>
        <end position="36"/>
    </location>
</feature>
<feature type="compositionally biased region" description="Basic and acidic residues" evidence="10">
    <location>
        <begin position="551"/>
        <end position="574"/>
    </location>
</feature>
<dbReference type="PANTHER" id="PTHR48086">
    <property type="entry name" value="SODIUM/PROLINE SYMPORTER-RELATED"/>
    <property type="match status" value="1"/>
</dbReference>
<keyword evidence="5 11" id="KW-0812">Transmembrane</keyword>
<dbReference type="Gene3D" id="1.20.1730.10">
    <property type="entry name" value="Sodium/glucose cotransporter"/>
    <property type="match status" value="1"/>
</dbReference>
<feature type="transmembrane region" description="Helical" evidence="11">
    <location>
        <begin position="260"/>
        <end position="282"/>
    </location>
</feature>
<keyword evidence="6" id="KW-0769">Symport</keyword>
<dbReference type="Pfam" id="PF00474">
    <property type="entry name" value="SSF"/>
    <property type="match status" value="1"/>
</dbReference>
<evidence type="ECO:0000256" key="6">
    <source>
        <dbReference type="ARBA" id="ARBA00022847"/>
    </source>
</evidence>
<feature type="transmembrane region" description="Helical" evidence="11">
    <location>
        <begin position="89"/>
        <end position="108"/>
    </location>
</feature>
<dbReference type="PANTHER" id="PTHR48086:SF6">
    <property type="entry name" value="CATION_ACETATE SYMPORTER ACTP"/>
    <property type="match status" value="1"/>
</dbReference>
<comment type="subcellular location">
    <subcellularLocation>
        <location evidence="1">Cell membrane</location>
        <topology evidence="1">Multi-pass membrane protein</topology>
    </subcellularLocation>
</comment>
<evidence type="ECO:0000256" key="4">
    <source>
        <dbReference type="ARBA" id="ARBA00022475"/>
    </source>
</evidence>
<protein>
    <submittedName>
        <fullName evidence="12">Na+:solute symporter</fullName>
    </submittedName>
</protein>
<gene>
    <name evidence="12" type="ORF">D0T12_18860</name>
</gene>
<feature type="transmembrane region" description="Helical" evidence="11">
    <location>
        <begin position="294"/>
        <end position="318"/>
    </location>
</feature>
<dbReference type="OrthoDB" id="4029634at2"/>
<evidence type="ECO:0000256" key="8">
    <source>
        <dbReference type="ARBA" id="ARBA00023136"/>
    </source>
</evidence>
<evidence type="ECO:0000256" key="11">
    <source>
        <dbReference type="SAM" id="Phobius"/>
    </source>
</evidence>
<feature type="transmembrane region" description="Helical" evidence="11">
    <location>
        <begin position="134"/>
        <end position="159"/>
    </location>
</feature>
<evidence type="ECO:0000256" key="7">
    <source>
        <dbReference type="ARBA" id="ARBA00022989"/>
    </source>
</evidence>
<feature type="transmembrane region" description="Helical" evidence="11">
    <location>
        <begin position="198"/>
        <end position="218"/>
    </location>
</feature>
<comment type="caution">
    <text evidence="12">The sequence shown here is derived from an EMBL/GenBank/DDBJ whole genome shotgun (WGS) entry which is preliminary data.</text>
</comment>
<feature type="transmembrane region" description="Helical" evidence="11">
    <location>
        <begin position="419"/>
        <end position="441"/>
    </location>
</feature>
<dbReference type="InterPro" id="IPR001734">
    <property type="entry name" value="Na/solute_symporter"/>
</dbReference>
<proteinExistence type="inferred from homology"/>
<keyword evidence="13" id="KW-1185">Reference proteome</keyword>
<organism evidence="12 13">
    <name type="scientific">Actinomadura spongiicola</name>
    <dbReference type="NCBI Taxonomy" id="2303421"/>
    <lineage>
        <taxon>Bacteria</taxon>
        <taxon>Bacillati</taxon>
        <taxon>Actinomycetota</taxon>
        <taxon>Actinomycetes</taxon>
        <taxon>Streptosporangiales</taxon>
        <taxon>Thermomonosporaceae</taxon>
        <taxon>Actinomadura</taxon>
    </lineage>
</organism>
<dbReference type="Proteomes" id="UP000262882">
    <property type="component" value="Unassembled WGS sequence"/>
</dbReference>
<feature type="transmembrane region" description="Helical" evidence="11">
    <location>
        <begin position="394"/>
        <end position="413"/>
    </location>
</feature>
<evidence type="ECO:0000313" key="12">
    <source>
        <dbReference type="EMBL" id="RFS84201.1"/>
    </source>
</evidence>
<feature type="transmembrane region" description="Helical" evidence="11">
    <location>
        <begin position="345"/>
        <end position="373"/>
    </location>
</feature>
<feature type="transmembrane region" description="Helical" evidence="11">
    <location>
        <begin position="453"/>
        <end position="472"/>
    </location>
</feature>
<dbReference type="InterPro" id="IPR038377">
    <property type="entry name" value="Na/Glc_symporter_sf"/>
</dbReference>
<dbReference type="AlphaFoldDB" id="A0A372GFQ5"/>
<dbReference type="PROSITE" id="PS50283">
    <property type="entry name" value="NA_SOLUT_SYMP_3"/>
    <property type="match status" value="1"/>
</dbReference>
<sequence>MTVLADPPPPVDNTWAAPAVAVPATLAIAVVVFLLVRAVRGGIRDQGDFLLAGRRIGPGQNALALAAAPLMYSTLFIITGHVALSGYDAVLLLTSFTMSMMLGVLLFASHMRNLGATTLGDVFAMRARERPARIAASVVTLTIYAMFTVITLAAIAFILNRWFGLDSLVGLAGSVLVVGLVTVLYVYMGGMPGVTRLLTFKAVVALGVVAMLTTLVLVKFDFNLVRLLDTAEARSAPQGDYDLLGPGRLFGEGSDRWVHLSKLFCVVVGVAAIPFLFMRNFAVTNGPDARRSAGWAAMIVVAVYACMAVVGLGSVAVLGRENIGVIKAHRDISLPKLADELGGPLMVGALGAVAVLTVAGVFAALLINAVTCVTRDVNALRGRRPAPGRELADVRRNVMIVGIVSVVGGVAMLPVRTHIFIPTSIDVAGATILPVVVYALFWRRFNTAGLKWAVYGGLASTMFMVVFSNGMSGAEDAIFAGSDFKFIDIEPGLISVPLAFLLGFLGTVLSGERDDAAFAEIQVRSLTGAVVPARRGASVGAVLDVGGNGRDVNRGDGNGRDGDGRANRTTSEAR</sequence>
<dbReference type="RefSeq" id="WP_117400889.1">
    <property type="nucleotide sequence ID" value="NZ_QVNQ01000005.1"/>
</dbReference>
<keyword evidence="4" id="KW-1003">Cell membrane</keyword>
<evidence type="ECO:0000256" key="5">
    <source>
        <dbReference type="ARBA" id="ARBA00022692"/>
    </source>
</evidence>
<dbReference type="GO" id="GO:0005886">
    <property type="term" value="C:plasma membrane"/>
    <property type="evidence" value="ECO:0007669"/>
    <property type="project" value="UniProtKB-SubCell"/>
</dbReference>
<keyword evidence="3" id="KW-0813">Transport</keyword>
<comment type="similarity">
    <text evidence="2 9">Belongs to the sodium:solute symporter (SSF) (TC 2.A.21) family.</text>
</comment>
<evidence type="ECO:0000256" key="9">
    <source>
        <dbReference type="RuleBase" id="RU362091"/>
    </source>
</evidence>
<feature type="transmembrane region" description="Helical" evidence="11">
    <location>
        <begin position="165"/>
        <end position="186"/>
    </location>
</feature>
<evidence type="ECO:0000256" key="2">
    <source>
        <dbReference type="ARBA" id="ARBA00006434"/>
    </source>
</evidence>
<name>A0A372GFQ5_9ACTN</name>
<evidence type="ECO:0000313" key="13">
    <source>
        <dbReference type="Proteomes" id="UP000262882"/>
    </source>
</evidence>
<dbReference type="InterPro" id="IPR050277">
    <property type="entry name" value="Sodium:Solute_Symporter"/>
</dbReference>
<keyword evidence="7 11" id="KW-1133">Transmembrane helix</keyword>